<comment type="caution">
    <text evidence="2">The sequence shown here is derived from an EMBL/GenBank/DDBJ whole genome shotgun (WGS) entry which is preliminary data.</text>
</comment>
<accession>A0ABP7CVT0</accession>
<evidence type="ECO:0000256" key="1">
    <source>
        <dbReference type="SAM" id="MobiDB-lite"/>
    </source>
</evidence>
<organism evidence="2 3">
    <name type="scientific">Terrabacter ginsenosidimutans</name>
    <dbReference type="NCBI Taxonomy" id="490575"/>
    <lineage>
        <taxon>Bacteria</taxon>
        <taxon>Bacillati</taxon>
        <taxon>Actinomycetota</taxon>
        <taxon>Actinomycetes</taxon>
        <taxon>Micrococcales</taxon>
        <taxon>Intrasporangiaceae</taxon>
        <taxon>Terrabacter</taxon>
    </lineage>
</organism>
<dbReference type="Proteomes" id="UP001501468">
    <property type="component" value="Unassembled WGS sequence"/>
</dbReference>
<evidence type="ECO:0000313" key="2">
    <source>
        <dbReference type="EMBL" id="GAA3695251.1"/>
    </source>
</evidence>
<keyword evidence="3" id="KW-1185">Reference proteome</keyword>
<dbReference type="EMBL" id="BAABDC010000001">
    <property type="protein sequence ID" value="GAA3695251.1"/>
    <property type="molecule type" value="Genomic_DNA"/>
</dbReference>
<feature type="compositionally biased region" description="Basic and acidic residues" evidence="1">
    <location>
        <begin position="58"/>
        <end position="73"/>
    </location>
</feature>
<name>A0ABP7CVT0_9MICO</name>
<evidence type="ECO:0000313" key="3">
    <source>
        <dbReference type="Proteomes" id="UP001501468"/>
    </source>
</evidence>
<gene>
    <name evidence="2" type="ORF">GCM10022399_09730</name>
</gene>
<reference evidence="3" key="1">
    <citation type="journal article" date="2019" name="Int. J. Syst. Evol. Microbiol.">
        <title>The Global Catalogue of Microorganisms (GCM) 10K type strain sequencing project: providing services to taxonomists for standard genome sequencing and annotation.</title>
        <authorList>
            <consortium name="The Broad Institute Genomics Platform"/>
            <consortium name="The Broad Institute Genome Sequencing Center for Infectious Disease"/>
            <person name="Wu L."/>
            <person name="Ma J."/>
        </authorList>
    </citation>
    <scope>NUCLEOTIDE SEQUENCE [LARGE SCALE GENOMIC DNA]</scope>
    <source>
        <strain evidence="3">JCM 17125</strain>
    </source>
</reference>
<sequence>MTDRSLWCESTDSRDMLDSSEAALIDDPIDRNDANAPTLPIDRTDPTLPIESTDPVDPIDRNESRDAMDHFPPRDLGMGPA</sequence>
<proteinExistence type="predicted"/>
<protein>
    <submittedName>
        <fullName evidence="2">Uncharacterized protein</fullName>
    </submittedName>
</protein>
<feature type="region of interest" description="Disordered" evidence="1">
    <location>
        <begin position="1"/>
        <end position="81"/>
    </location>
</feature>